<dbReference type="AlphaFoldDB" id="A0A0E9R884"/>
<reference evidence="1" key="2">
    <citation type="journal article" date="2015" name="Fish Shellfish Immunol.">
        <title>Early steps in the European eel (Anguilla anguilla)-Vibrio vulnificus interaction in the gills: Role of the RtxA13 toxin.</title>
        <authorList>
            <person name="Callol A."/>
            <person name="Pajuelo D."/>
            <person name="Ebbesson L."/>
            <person name="Teles M."/>
            <person name="MacKenzie S."/>
            <person name="Amaro C."/>
        </authorList>
    </citation>
    <scope>NUCLEOTIDE SEQUENCE</scope>
</reference>
<protein>
    <submittedName>
        <fullName evidence="1">Uncharacterized protein</fullName>
    </submittedName>
</protein>
<proteinExistence type="predicted"/>
<sequence length="62" mass="6782">MKVSLGNDVGVSTHLQASKTGNTRFFTSNTQCSVVLQVSPGGNWTGWLNRFRVMTSGICQLY</sequence>
<organism evidence="1">
    <name type="scientific">Anguilla anguilla</name>
    <name type="common">European freshwater eel</name>
    <name type="synonym">Muraena anguilla</name>
    <dbReference type="NCBI Taxonomy" id="7936"/>
    <lineage>
        <taxon>Eukaryota</taxon>
        <taxon>Metazoa</taxon>
        <taxon>Chordata</taxon>
        <taxon>Craniata</taxon>
        <taxon>Vertebrata</taxon>
        <taxon>Euteleostomi</taxon>
        <taxon>Actinopterygii</taxon>
        <taxon>Neopterygii</taxon>
        <taxon>Teleostei</taxon>
        <taxon>Anguilliformes</taxon>
        <taxon>Anguillidae</taxon>
        <taxon>Anguilla</taxon>
    </lineage>
</organism>
<evidence type="ECO:0000313" key="1">
    <source>
        <dbReference type="EMBL" id="JAH24705.1"/>
    </source>
</evidence>
<reference evidence="1" key="1">
    <citation type="submission" date="2014-11" db="EMBL/GenBank/DDBJ databases">
        <authorList>
            <person name="Amaro Gonzalez C."/>
        </authorList>
    </citation>
    <scope>NUCLEOTIDE SEQUENCE</scope>
</reference>
<accession>A0A0E9R884</accession>
<name>A0A0E9R884_ANGAN</name>
<dbReference type="EMBL" id="GBXM01083872">
    <property type="protein sequence ID" value="JAH24705.1"/>
    <property type="molecule type" value="Transcribed_RNA"/>
</dbReference>